<dbReference type="InterPro" id="IPR002126">
    <property type="entry name" value="Cadherin-like_dom"/>
</dbReference>
<organism evidence="10">
    <name type="scientific">Helicoverpa armigera</name>
    <name type="common">Cotton bollworm</name>
    <name type="synonym">Heliothis armigera</name>
    <dbReference type="NCBI Taxonomy" id="29058"/>
    <lineage>
        <taxon>Eukaryota</taxon>
        <taxon>Metazoa</taxon>
        <taxon>Ecdysozoa</taxon>
        <taxon>Arthropoda</taxon>
        <taxon>Hexapoda</taxon>
        <taxon>Insecta</taxon>
        <taxon>Pterygota</taxon>
        <taxon>Neoptera</taxon>
        <taxon>Endopterygota</taxon>
        <taxon>Lepidoptera</taxon>
        <taxon>Glossata</taxon>
        <taxon>Ditrysia</taxon>
        <taxon>Noctuoidea</taxon>
        <taxon>Noctuidae</taxon>
        <taxon>Heliothinae</taxon>
        <taxon>Helicoverpa</taxon>
    </lineage>
</organism>
<comment type="subcellular location">
    <subcellularLocation>
        <location evidence="1">Membrane</location>
    </subcellularLocation>
</comment>
<evidence type="ECO:0000256" key="6">
    <source>
        <dbReference type="SAM" id="Coils"/>
    </source>
</evidence>
<dbReference type="InterPro" id="IPR015919">
    <property type="entry name" value="Cadherin-like_sf"/>
</dbReference>
<feature type="region of interest" description="Disordered" evidence="7">
    <location>
        <begin position="615"/>
        <end position="653"/>
    </location>
</feature>
<keyword evidence="4" id="KW-0472">Membrane</keyword>
<feature type="signal peptide" evidence="8">
    <location>
        <begin position="1"/>
        <end position="22"/>
    </location>
</feature>
<dbReference type="Gene3D" id="2.60.40.60">
    <property type="entry name" value="Cadherins"/>
    <property type="match status" value="1"/>
</dbReference>
<feature type="domain" description="Cadherin" evidence="9">
    <location>
        <begin position="185"/>
        <end position="290"/>
    </location>
</feature>
<evidence type="ECO:0000256" key="7">
    <source>
        <dbReference type="SAM" id="MobiDB-lite"/>
    </source>
</evidence>
<dbReference type="SMART" id="SM00112">
    <property type="entry name" value="CA"/>
    <property type="match status" value="1"/>
</dbReference>
<reference evidence="10" key="1">
    <citation type="submission" date="2009-09" db="EMBL/GenBank/DDBJ databases">
        <title>Identification of mutated cadherin alleles conferring Bt Cry1Ac resistance in Helicoverpa armigera.</title>
        <authorList>
            <person name="Wu Y."/>
            <person name="Zhao J."/>
        </authorList>
    </citation>
    <scope>NUCLEOTIDE SEQUENCE</scope>
    <source>
        <strain evidence="10">JP126</strain>
    </source>
</reference>
<evidence type="ECO:0000256" key="2">
    <source>
        <dbReference type="ARBA" id="ARBA00022737"/>
    </source>
</evidence>
<evidence type="ECO:0000259" key="9">
    <source>
        <dbReference type="PROSITE" id="PS50268"/>
    </source>
</evidence>
<keyword evidence="6" id="KW-0175">Coiled coil</keyword>
<dbReference type="GO" id="GO:0008013">
    <property type="term" value="F:beta-catenin binding"/>
    <property type="evidence" value="ECO:0007669"/>
    <property type="project" value="TreeGrafter"/>
</dbReference>
<dbReference type="CDD" id="cd11304">
    <property type="entry name" value="Cadherin_repeat"/>
    <property type="match status" value="1"/>
</dbReference>
<dbReference type="AlphaFoldDB" id="D1LU95"/>
<dbReference type="SUPFAM" id="SSF49313">
    <property type="entry name" value="Cadherin-like"/>
    <property type="match status" value="1"/>
</dbReference>
<gene>
    <name evidence="10" type="primary">BtR</name>
</gene>
<evidence type="ECO:0000256" key="5">
    <source>
        <dbReference type="PROSITE-ProRule" id="PRU00043"/>
    </source>
</evidence>
<accession>D1LU95</accession>
<feature type="coiled-coil region" evidence="6">
    <location>
        <begin position="504"/>
        <end position="531"/>
    </location>
</feature>
<dbReference type="PANTHER" id="PTHR24027">
    <property type="entry name" value="CADHERIN-23"/>
    <property type="match status" value="1"/>
</dbReference>
<name>D1LU95_HELAM</name>
<evidence type="ECO:0000256" key="4">
    <source>
        <dbReference type="ARBA" id="ARBA00023136"/>
    </source>
</evidence>
<evidence type="ECO:0000256" key="8">
    <source>
        <dbReference type="SAM" id="SignalP"/>
    </source>
</evidence>
<sequence length="781" mass="88563">MAVDVRIFTAAVFILAAHFTFAQDCSYMVAIPRPERPDFPSQNFDGIPWSQYPLIPVEGREDVCMNEFEPGNQNPVTVIFMEEEIEGDVAIARLNYRGTNTPIIVSPFSFGTFNMLGPVIRRIPENGGDWHLVITQRQDYETPGMQQYIFDVRVDDEPLVATVMLLIVNIDDNDPIIQMFEPCDIPERGETGITSCKYTVSDADGEISTRFMRFEISSDRDDDEYFELVRENIQGQWMYVHMRVHVKKPLDYEENPLHLFRVTAYDSLPNTHTVTMMVQVENVENRPPRWVEIFAVQQFDEKTERSFRVRAIDGDTGIDKPIFYRIETEKGEEDLFSIQTIEGGREGAWFNSAVRCAVKYGRVCAAVYEYYIRELRGYSRCPVSAMSTQTLIANEVLAFIKHAIDYMDEVSIMQICKSSFKEDKISSAKLLLFTTLGKVSQMPSRRRDGTQKSVQDIITLFKETDPDDVPEFVAKDLHKLPPVTFDHVDVTRLLKDITLLKQSQAEMQHQLEVSNNTISDLRAELVALRNAISASRSPTNVDAVNVNTRREAKNASICSFESAGSNASPTAENACVATCAAAVPASTPVETMTCVGSATPKRAYAAIVAANKPAGPQISQAKPAEKTKGGKRSQSKPKQVLKRQGPQKDTCDEDGFKVVERRKKKKPPCRNQCGTALTGPNMLLRPAIQTTLLYVSRLHHSTKAEEIVEYLRIKTKWTLRVERLESRHNMNFNSFVVRVPTSDLEKFLKEDLWPKGVVFRRFRGRLRDTSQRNTTPMIRVQ</sequence>
<dbReference type="InterPro" id="IPR039808">
    <property type="entry name" value="Cadherin"/>
</dbReference>
<feature type="chain" id="PRO_5003024203" evidence="8">
    <location>
        <begin position="23"/>
        <end position="781"/>
    </location>
</feature>
<keyword evidence="2" id="KW-0677">Repeat</keyword>
<proteinExistence type="evidence at transcript level"/>
<evidence type="ECO:0000256" key="3">
    <source>
        <dbReference type="ARBA" id="ARBA00022837"/>
    </source>
</evidence>
<evidence type="ECO:0000313" key="10">
    <source>
        <dbReference type="EMBL" id="ACY69027.1"/>
    </source>
</evidence>
<keyword evidence="3 5" id="KW-0106">Calcium</keyword>
<dbReference type="GO" id="GO:0005509">
    <property type="term" value="F:calcium ion binding"/>
    <property type="evidence" value="ECO:0007669"/>
    <property type="project" value="UniProtKB-UniRule"/>
</dbReference>
<dbReference type="EMBL" id="GU059582">
    <property type="protein sequence ID" value="ACY69027.1"/>
    <property type="molecule type" value="mRNA"/>
</dbReference>
<dbReference type="GO" id="GO:0045296">
    <property type="term" value="F:cadherin binding"/>
    <property type="evidence" value="ECO:0007669"/>
    <property type="project" value="TreeGrafter"/>
</dbReference>
<dbReference type="GO" id="GO:0016342">
    <property type="term" value="C:catenin complex"/>
    <property type="evidence" value="ECO:0007669"/>
    <property type="project" value="TreeGrafter"/>
</dbReference>
<feature type="compositionally biased region" description="Basic residues" evidence="7">
    <location>
        <begin position="629"/>
        <end position="641"/>
    </location>
</feature>
<dbReference type="GO" id="GO:0007156">
    <property type="term" value="P:homophilic cell adhesion via plasma membrane adhesion molecules"/>
    <property type="evidence" value="ECO:0007669"/>
    <property type="project" value="InterPro"/>
</dbReference>
<dbReference type="PROSITE" id="PS50268">
    <property type="entry name" value="CADHERIN_2"/>
    <property type="match status" value="1"/>
</dbReference>
<evidence type="ECO:0000256" key="1">
    <source>
        <dbReference type="ARBA" id="ARBA00004370"/>
    </source>
</evidence>
<keyword evidence="8" id="KW-0732">Signal</keyword>
<protein>
    <submittedName>
        <fullName evidence="10">Mutant cadherin</fullName>
    </submittedName>
</protein>
<dbReference type="GO" id="GO:0016477">
    <property type="term" value="P:cell migration"/>
    <property type="evidence" value="ECO:0007669"/>
    <property type="project" value="TreeGrafter"/>
</dbReference>
<dbReference type="PANTHER" id="PTHR24027:SF438">
    <property type="entry name" value="CADHERIN 23"/>
    <property type="match status" value="1"/>
</dbReference>
<dbReference type="OrthoDB" id="7323539at2759"/>